<proteinExistence type="predicted"/>
<organism evidence="1 2">
    <name type="scientific">Tenacibaculum adriaticum</name>
    <dbReference type="NCBI Taxonomy" id="413713"/>
    <lineage>
        <taxon>Bacteria</taxon>
        <taxon>Pseudomonadati</taxon>
        <taxon>Bacteroidota</taxon>
        <taxon>Flavobacteriia</taxon>
        <taxon>Flavobacteriales</taxon>
        <taxon>Flavobacteriaceae</taxon>
        <taxon>Tenacibaculum</taxon>
    </lineage>
</organism>
<protein>
    <submittedName>
        <fullName evidence="1">Uncharacterized protein</fullName>
    </submittedName>
</protein>
<dbReference type="PROSITE" id="PS51257">
    <property type="entry name" value="PROKAR_LIPOPROTEIN"/>
    <property type="match status" value="1"/>
</dbReference>
<accession>A0A5S5DUH3</accession>
<dbReference type="RefSeq" id="WP_148868264.1">
    <property type="nucleotide sequence ID" value="NZ_VNIA01000001.1"/>
</dbReference>
<name>A0A5S5DUH3_9FLAO</name>
<sequence length="240" mass="26251">MKIKNIYFLLTILFLGITFSSCDINNKEELIENPIDSFKSTSTSLIIDSPEGLVYDLIVEASTTYPADRYVEVEVSDESIGSRMDYSFTGAIVIKAGETSGTTPIKFNFESIPLDVQRSLVLKIAGNPDEVIIDYKKVCFSNDIHLNIVFDLFPEETSWQIQDSSSAVVASGGAYSGQEINIDMTLPDGTYTFTINDAYGDGMCCAWGNGSYSLTVPFCSKIIAQGGAFGLFESTEFSLP</sequence>
<gene>
    <name evidence="1" type="ORF">C7447_101147</name>
</gene>
<dbReference type="EMBL" id="VNIA01000001">
    <property type="protein sequence ID" value="TYP99547.1"/>
    <property type="molecule type" value="Genomic_DNA"/>
</dbReference>
<reference evidence="1 2" key="1">
    <citation type="submission" date="2019-07" db="EMBL/GenBank/DDBJ databases">
        <title>Genomic Encyclopedia of Type Strains, Phase IV (KMG-IV): sequencing the most valuable type-strain genomes for metagenomic binning, comparative biology and taxonomic classification.</title>
        <authorList>
            <person name="Goeker M."/>
        </authorList>
    </citation>
    <scope>NUCLEOTIDE SEQUENCE [LARGE SCALE GENOMIC DNA]</scope>
    <source>
        <strain evidence="1 2">DSM 18961</strain>
    </source>
</reference>
<evidence type="ECO:0000313" key="2">
    <source>
        <dbReference type="Proteomes" id="UP000323136"/>
    </source>
</evidence>
<evidence type="ECO:0000313" key="1">
    <source>
        <dbReference type="EMBL" id="TYP99547.1"/>
    </source>
</evidence>
<keyword evidence="2" id="KW-1185">Reference proteome</keyword>
<comment type="caution">
    <text evidence="1">The sequence shown here is derived from an EMBL/GenBank/DDBJ whole genome shotgun (WGS) entry which is preliminary data.</text>
</comment>
<dbReference type="AlphaFoldDB" id="A0A5S5DUH3"/>
<dbReference type="OrthoDB" id="9804511at2"/>
<dbReference type="Proteomes" id="UP000323136">
    <property type="component" value="Unassembled WGS sequence"/>
</dbReference>